<dbReference type="Pfam" id="PF22458">
    <property type="entry name" value="RsmF-B_ferredox"/>
    <property type="match status" value="1"/>
</dbReference>
<dbReference type="NCBIfam" id="TIGR00446">
    <property type="entry name" value="nop2p"/>
    <property type="match status" value="1"/>
</dbReference>
<dbReference type="PROSITE" id="PS51686">
    <property type="entry name" value="SAM_MT_RSMB_NOP"/>
    <property type="match status" value="1"/>
</dbReference>
<dbReference type="OrthoDB" id="9810297at2"/>
<dbReference type="NCBIfam" id="NF011494">
    <property type="entry name" value="PRK14902.1"/>
    <property type="match status" value="1"/>
</dbReference>
<dbReference type="InterPro" id="IPR035926">
    <property type="entry name" value="NusB-like_sf"/>
</dbReference>
<gene>
    <name evidence="15" type="primary">sun</name>
    <name evidence="15" type="ORF">HMPREF9220_0949</name>
</gene>
<evidence type="ECO:0000256" key="3">
    <source>
        <dbReference type="ARBA" id="ARBA00012140"/>
    </source>
</evidence>
<evidence type="ECO:0000256" key="9">
    <source>
        <dbReference type="ARBA" id="ARBA00022884"/>
    </source>
</evidence>
<keyword evidence="9 13" id="KW-0694">RNA-binding</keyword>
<dbReference type="Gene3D" id="3.40.50.150">
    <property type="entry name" value="Vaccinia Virus protein VP39"/>
    <property type="match status" value="1"/>
</dbReference>
<dbReference type="NCBIfam" id="TIGR00563">
    <property type="entry name" value="rsmB"/>
    <property type="match status" value="1"/>
</dbReference>
<evidence type="ECO:0000256" key="5">
    <source>
        <dbReference type="ARBA" id="ARBA00022552"/>
    </source>
</evidence>
<evidence type="ECO:0000256" key="8">
    <source>
        <dbReference type="ARBA" id="ARBA00022691"/>
    </source>
</evidence>
<dbReference type="Proteomes" id="UP000004594">
    <property type="component" value="Unassembled WGS sequence"/>
</dbReference>
<dbReference type="PANTHER" id="PTHR22807:SF53">
    <property type="entry name" value="RIBOSOMAL RNA SMALL SUBUNIT METHYLTRANSFERASE B-RELATED"/>
    <property type="match status" value="1"/>
</dbReference>
<dbReference type="eggNOG" id="COG0781">
    <property type="taxonomic scope" value="Bacteria"/>
</dbReference>
<dbReference type="AlphaFoldDB" id="E4L8X8"/>
<dbReference type="InterPro" id="IPR004573">
    <property type="entry name" value="rRNA_ssu_MeTfrase_B"/>
</dbReference>
<feature type="binding site" evidence="13">
    <location>
        <begin position="267"/>
        <end position="273"/>
    </location>
    <ligand>
        <name>S-adenosyl-L-methionine</name>
        <dbReference type="ChEBI" id="CHEBI:59789"/>
    </ligand>
</feature>
<evidence type="ECO:0000256" key="10">
    <source>
        <dbReference type="ARBA" id="ARBA00030399"/>
    </source>
</evidence>
<dbReference type="InterPro" id="IPR023267">
    <property type="entry name" value="RCMT"/>
</dbReference>
<dbReference type="GO" id="GO:0003723">
    <property type="term" value="F:RNA binding"/>
    <property type="evidence" value="ECO:0007669"/>
    <property type="project" value="UniProtKB-UniRule"/>
</dbReference>
<accession>E4L8X8</accession>
<dbReference type="InterPro" id="IPR006027">
    <property type="entry name" value="NusB_RsmB_TIM44"/>
</dbReference>
<dbReference type="InterPro" id="IPR001678">
    <property type="entry name" value="MeTrfase_RsmB-F_NOP2_dom"/>
</dbReference>
<keyword evidence="5" id="KW-0698">rRNA processing</keyword>
<dbReference type="GO" id="GO:0005737">
    <property type="term" value="C:cytoplasm"/>
    <property type="evidence" value="ECO:0007669"/>
    <property type="project" value="UniProtKB-SubCell"/>
</dbReference>
<dbReference type="SUPFAM" id="SSF48013">
    <property type="entry name" value="NusB-like"/>
    <property type="match status" value="1"/>
</dbReference>
<dbReference type="GO" id="GO:0008649">
    <property type="term" value="F:rRNA methyltransferase activity"/>
    <property type="evidence" value="ECO:0007669"/>
    <property type="project" value="InterPro"/>
</dbReference>
<dbReference type="PRINTS" id="PR02008">
    <property type="entry name" value="RCMTFAMILY"/>
</dbReference>
<protein>
    <recommendedName>
        <fullName evidence="3">16S rRNA (cytosine(967)-C(5))-methyltransferase</fullName>
        <ecNumber evidence="3">2.1.1.176</ecNumber>
    </recommendedName>
    <alternativeName>
        <fullName evidence="10">16S rRNA m5C967 methyltransferase</fullName>
    </alternativeName>
    <alternativeName>
        <fullName evidence="11">rRNA (cytosine-C(5)-)-methyltransferase RsmB</fullName>
    </alternativeName>
</protein>
<keyword evidence="6 13" id="KW-0489">Methyltransferase</keyword>
<dbReference type="GO" id="GO:0006355">
    <property type="term" value="P:regulation of DNA-templated transcription"/>
    <property type="evidence" value="ECO:0007669"/>
    <property type="project" value="InterPro"/>
</dbReference>
<dbReference type="FunFam" id="3.40.50.150:FF:000022">
    <property type="entry name" value="Ribosomal RNA small subunit methyltransferase B"/>
    <property type="match status" value="1"/>
</dbReference>
<organism evidence="15 16">
    <name type="scientific">Dialister micraerophilus UPII 345-E</name>
    <dbReference type="NCBI Taxonomy" id="910314"/>
    <lineage>
        <taxon>Bacteria</taxon>
        <taxon>Bacillati</taxon>
        <taxon>Bacillota</taxon>
        <taxon>Negativicutes</taxon>
        <taxon>Veillonellales</taxon>
        <taxon>Veillonellaceae</taxon>
        <taxon>Dialister</taxon>
    </lineage>
</organism>
<evidence type="ECO:0000256" key="13">
    <source>
        <dbReference type="PROSITE-ProRule" id="PRU01023"/>
    </source>
</evidence>
<comment type="caution">
    <text evidence="15">The sequence shown here is derived from an EMBL/GenBank/DDBJ whole genome shotgun (WGS) entry which is preliminary data.</text>
</comment>
<dbReference type="InterPro" id="IPR054728">
    <property type="entry name" value="RsmB-like_ferredoxin"/>
</dbReference>
<evidence type="ECO:0000256" key="6">
    <source>
        <dbReference type="ARBA" id="ARBA00022603"/>
    </source>
</evidence>
<feature type="domain" description="SAM-dependent MTase RsmB/NOP-type" evidence="14">
    <location>
        <begin position="177"/>
        <end position="448"/>
    </location>
</feature>
<evidence type="ECO:0000256" key="1">
    <source>
        <dbReference type="ARBA" id="ARBA00002724"/>
    </source>
</evidence>
<sequence>MKNSNIKQINERLLAYQCIYEIFYRDAYANLSLQKIFKSHKLLSRDKALITELVYGICRKCNYLQYIVEKLSNRSINKIHKSVRILLYLGLYQLIYLDKIPESAAVNETVKLTKKITHQGNVRFVNAILRNFLRKKAEINDFSKLSKFEKLSLIYNQPIWLIQKWNKDYGINKTKEILQAFNLPENLFVRCNELKITTNDLIKIFDENKIEYSGVENFPNIFLIKNGVNLFKTDLLEKGYIFIQSISSIIPAYALDPKPYEKVLDMCAAPGSKTTQIAQLMDNKGSIDAWDLYPHKIKLIEENINRLGVKIVTPKLQDATKLLPTLNEQYDKVLLDAPCSGLGVLGHKPELRWRRTEETIESLISTQKDLLKCASIYVKKGGTLVYSTCTLNINENEKVVDWFLNQKKEFYLDSIAVNDIINSENGMLTLWPDTLKSDGFFIAKFKRR</sequence>
<evidence type="ECO:0000256" key="2">
    <source>
        <dbReference type="ARBA" id="ARBA00004496"/>
    </source>
</evidence>
<comment type="similarity">
    <text evidence="13">Belongs to the class I-like SAM-binding methyltransferase superfamily. RsmB/NOP family.</text>
</comment>
<evidence type="ECO:0000256" key="4">
    <source>
        <dbReference type="ARBA" id="ARBA00022490"/>
    </source>
</evidence>
<name>E4L8X8_9FIRM</name>
<feature type="binding site" evidence="13">
    <location>
        <position position="291"/>
    </location>
    <ligand>
        <name>S-adenosyl-L-methionine</name>
        <dbReference type="ChEBI" id="CHEBI:59789"/>
    </ligand>
</feature>
<feature type="active site" description="Nucleophile" evidence="13">
    <location>
        <position position="389"/>
    </location>
</feature>
<dbReference type="RefSeq" id="WP_007554530.1">
    <property type="nucleotide sequence ID" value="NZ_AENT01000016.1"/>
</dbReference>
<dbReference type="Gene3D" id="3.30.70.1170">
    <property type="entry name" value="Sun protein, domain 3"/>
    <property type="match status" value="1"/>
</dbReference>
<dbReference type="Pfam" id="PF01189">
    <property type="entry name" value="Methyltr_RsmB-F"/>
    <property type="match status" value="1"/>
</dbReference>
<keyword evidence="8 13" id="KW-0949">S-adenosyl-L-methionine</keyword>
<proteinExistence type="inferred from homology"/>
<evidence type="ECO:0000256" key="7">
    <source>
        <dbReference type="ARBA" id="ARBA00022679"/>
    </source>
</evidence>
<evidence type="ECO:0000313" key="15">
    <source>
        <dbReference type="EMBL" id="EFR42770.1"/>
    </source>
</evidence>
<dbReference type="Gene3D" id="1.10.940.10">
    <property type="entry name" value="NusB-like"/>
    <property type="match status" value="1"/>
</dbReference>
<feature type="binding site" evidence="13">
    <location>
        <position position="336"/>
    </location>
    <ligand>
        <name>S-adenosyl-L-methionine</name>
        <dbReference type="ChEBI" id="CHEBI:59789"/>
    </ligand>
</feature>
<evidence type="ECO:0000256" key="11">
    <source>
        <dbReference type="ARBA" id="ARBA00031088"/>
    </source>
</evidence>
<evidence type="ECO:0000313" key="16">
    <source>
        <dbReference type="Proteomes" id="UP000004594"/>
    </source>
</evidence>
<keyword evidence="7 13" id="KW-0808">Transferase</keyword>
<dbReference type="CDD" id="cd02440">
    <property type="entry name" value="AdoMet_MTases"/>
    <property type="match status" value="1"/>
</dbReference>
<dbReference type="EMBL" id="AENT01000016">
    <property type="protein sequence ID" value="EFR42770.1"/>
    <property type="molecule type" value="Genomic_DNA"/>
</dbReference>
<feature type="binding site" evidence="13">
    <location>
        <position position="318"/>
    </location>
    <ligand>
        <name>S-adenosyl-L-methionine</name>
        <dbReference type="ChEBI" id="CHEBI:59789"/>
    </ligand>
</feature>
<comment type="subcellular location">
    <subcellularLocation>
        <location evidence="2">Cytoplasm</location>
    </subcellularLocation>
</comment>
<evidence type="ECO:0000256" key="12">
    <source>
        <dbReference type="ARBA" id="ARBA00047283"/>
    </source>
</evidence>
<dbReference type="InterPro" id="IPR011023">
    <property type="entry name" value="Nop2p"/>
</dbReference>
<dbReference type="SUPFAM" id="SSF53335">
    <property type="entry name" value="S-adenosyl-L-methionine-dependent methyltransferases"/>
    <property type="match status" value="1"/>
</dbReference>
<dbReference type="eggNOG" id="COG0144">
    <property type="taxonomic scope" value="Bacteria"/>
</dbReference>
<comment type="catalytic activity">
    <reaction evidence="12">
        <text>cytidine(967) in 16S rRNA + S-adenosyl-L-methionine = 5-methylcytidine(967) in 16S rRNA + S-adenosyl-L-homocysteine + H(+)</text>
        <dbReference type="Rhea" id="RHEA:42748"/>
        <dbReference type="Rhea" id="RHEA-COMP:10219"/>
        <dbReference type="Rhea" id="RHEA-COMP:10220"/>
        <dbReference type="ChEBI" id="CHEBI:15378"/>
        <dbReference type="ChEBI" id="CHEBI:57856"/>
        <dbReference type="ChEBI" id="CHEBI:59789"/>
        <dbReference type="ChEBI" id="CHEBI:74483"/>
        <dbReference type="ChEBI" id="CHEBI:82748"/>
        <dbReference type="EC" id="2.1.1.176"/>
    </reaction>
</comment>
<dbReference type="Pfam" id="PF01029">
    <property type="entry name" value="NusB"/>
    <property type="match status" value="1"/>
</dbReference>
<keyword evidence="4" id="KW-0963">Cytoplasm</keyword>
<comment type="function">
    <text evidence="1">Specifically methylates the cytosine at position 967 (m5C967) of 16S rRNA.</text>
</comment>
<reference evidence="15 16" key="1">
    <citation type="submission" date="2010-11" db="EMBL/GenBank/DDBJ databases">
        <authorList>
            <person name="Durkin A.S."/>
            <person name="Madupu R."/>
            <person name="Torralba M."/>
            <person name="Gillis M."/>
            <person name="Methe B."/>
            <person name="Sutton G."/>
            <person name="Nelson K.E."/>
        </authorList>
    </citation>
    <scope>NUCLEOTIDE SEQUENCE [LARGE SCALE GENOMIC DNA]</scope>
    <source>
        <strain evidence="15 16">UPII 345-E</strain>
    </source>
</reference>
<dbReference type="EC" id="2.1.1.176" evidence="3"/>
<dbReference type="InterPro" id="IPR049560">
    <property type="entry name" value="MeTrfase_RsmB-F_NOP2_cat"/>
</dbReference>
<dbReference type="InterPro" id="IPR029063">
    <property type="entry name" value="SAM-dependent_MTases_sf"/>
</dbReference>
<evidence type="ECO:0000259" key="14">
    <source>
        <dbReference type="PROSITE" id="PS51686"/>
    </source>
</evidence>
<dbReference type="PANTHER" id="PTHR22807">
    <property type="entry name" value="NOP2 YEAST -RELATED NOL1/NOP2/FMU SUN DOMAIN-CONTAINING"/>
    <property type="match status" value="1"/>
</dbReference>